<sequence length="353" mass="40134">MMRDEPALRRQWILLRTLSAQRFGLTIQEMVTESGVAAKTIRRDLDLFRSLGFPLEETVGEFGRKTWKIASSESQPPLALTLNLDEVIALHLGRRLLDPLAGTPIGDAAGQAFRKIRTMFPKMALEYLERFTTFYHIATLAPADYSGQGDLIDTLRTAIEDQHAVHILYQSSQATEPAFRDVYPLTLLDQKGALYLIALDPQDDKIKHYKVVRIEDVELTNIRFPRPNHFDPATYMASSFGIYQGDDDILIKVRFAPKVARYVLETKKHQSERLVKQRDGSVLAEYRLSCTNEFKSWILSFGPKAIVLEPESLRREIAEDLQALIAAYAGPGSESRQRPLRGEDHHEIPGQYH</sequence>
<dbReference type="InterPro" id="IPR026881">
    <property type="entry name" value="WYL_dom"/>
</dbReference>
<dbReference type="PANTHER" id="PTHR34580:SF1">
    <property type="entry name" value="PROTEIN PAFC"/>
    <property type="match status" value="1"/>
</dbReference>
<dbReference type="InterPro" id="IPR028349">
    <property type="entry name" value="PafC-like"/>
</dbReference>
<dbReference type="PANTHER" id="PTHR34580">
    <property type="match status" value="1"/>
</dbReference>
<accession>A0AAU7CI41</accession>
<name>A0AAU7CI41_9BACT</name>
<feature type="domain" description="WYL" evidence="2">
    <location>
        <begin position="151"/>
        <end position="219"/>
    </location>
</feature>
<evidence type="ECO:0000259" key="3">
    <source>
        <dbReference type="Pfam" id="PF25583"/>
    </source>
</evidence>
<dbReference type="EMBL" id="CP155447">
    <property type="protein sequence ID" value="XBH05138.1"/>
    <property type="molecule type" value="Genomic_DNA"/>
</dbReference>
<dbReference type="PROSITE" id="PS52050">
    <property type="entry name" value="WYL"/>
    <property type="match status" value="1"/>
</dbReference>
<proteinExistence type="predicted"/>
<feature type="region of interest" description="Disordered" evidence="1">
    <location>
        <begin position="332"/>
        <end position="353"/>
    </location>
</feature>
<organism evidence="4">
    <name type="scientific">Singulisphaera sp. Ch08</name>
    <dbReference type="NCBI Taxonomy" id="3120278"/>
    <lineage>
        <taxon>Bacteria</taxon>
        <taxon>Pseudomonadati</taxon>
        <taxon>Planctomycetota</taxon>
        <taxon>Planctomycetia</taxon>
        <taxon>Isosphaerales</taxon>
        <taxon>Isosphaeraceae</taxon>
        <taxon>Singulisphaera</taxon>
    </lineage>
</organism>
<evidence type="ECO:0000259" key="2">
    <source>
        <dbReference type="Pfam" id="PF13280"/>
    </source>
</evidence>
<dbReference type="RefSeq" id="WP_406697939.1">
    <property type="nucleotide sequence ID" value="NZ_CP155447.1"/>
</dbReference>
<dbReference type="Pfam" id="PF13280">
    <property type="entry name" value="WYL"/>
    <property type="match status" value="1"/>
</dbReference>
<gene>
    <name evidence="4" type="ORF">V5E97_03710</name>
</gene>
<feature type="domain" description="WCX" evidence="3">
    <location>
        <begin position="249"/>
        <end position="324"/>
    </location>
</feature>
<dbReference type="InterPro" id="IPR051534">
    <property type="entry name" value="CBASS_pafABC_assoc_protein"/>
</dbReference>
<dbReference type="AlphaFoldDB" id="A0AAU7CI41"/>
<dbReference type="Pfam" id="PF25583">
    <property type="entry name" value="WCX"/>
    <property type="match status" value="1"/>
</dbReference>
<dbReference type="PIRSF" id="PIRSF016838">
    <property type="entry name" value="PafC"/>
    <property type="match status" value="1"/>
</dbReference>
<reference evidence="4" key="1">
    <citation type="submission" date="2024-05" db="EMBL/GenBank/DDBJ databases">
        <title>Planctomycetes of the genus Singulisphaera possess chitinolytic capabilities.</title>
        <authorList>
            <person name="Ivanova A."/>
        </authorList>
    </citation>
    <scope>NUCLEOTIDE SEQUENCE</scope>
    <source>
        <strain evidence="4">Ch08T</strain>
    </source>
</reference>
<protein>
    <submittedName>
        <fullName evidence="4">WYL domain-containing protein</fullName>
    </submittedName>
</protein>
<evidence type="ECO:0000313" key="4">
    <source>
        <dbReference type="EMBL" id="XBH05138.1"/>
    </source>
</evidence>
<evidence type="ECO:0000256" key="1">
    <source>
        <dbReference type="SAM" id="MobiDB-lite"/>
    </source>
</evidence>
<dbReference type="InterPro" id="IPR057727">
    <property type="entry name" value="WCX_dom"/>
</dbReference>
<feature type="compositionally biased region" description="Basic and acidic residues" evidence="1">
    <location>
        <begin position="335"/>
        <end position="353"/>
    </location>
</feature>